<dbReference type="RefSeq" id="WP_189081921.1">
    <property type="nucleotide sequence ID" value="NZ_BMMX01000035.1"/>
</dbReference>
<evidence type="ECO:0000256" key="3">
    <source>
        <dbReference type="ARBA" id="ARBA00023172"/>
    </source>
</evidence>
<reference evidence="7" key="1">
    <citation type="journal article" date="2014" name="Int. J. Syst. Evol. Microbiol.">
        <title>Complete genome sequence of Corynebacterium casei LMG S-19264T (=DSM 44701T), isolated from a smear-ripened cheese.</title>
        <authorList>
            <consortium name="US DOE Joint Genome Institute (JGI-PGF)"/>
            <person name="Walter F."/>
            <person name="Albersmeier A."/>
            <person name="Kalinowski J."/>
            <person name="Ruckert C."/>
        </authorList>
    </citation>
    <scope>NUCLEOTIDE SEQUENCE</scope>
    <source>
        <strain evidence="7">CGMCC 4.7299</strain>
    </source>
</reference>
<dbReference type="GO" id="GO:0003677">
    <property type="term" value="F:DNA binding"/>
    <property type="evidence" value="ECO:0007669"/>
    <property type="project" value="UniProtKB-UniRule"/>
</dbReference>
<sequence>MTVPTRPATVDLIAEYAQYLRDELGRAPSTVDTYTGVLRHADRELPEGLPFALHDELRAWITAGGRRAATRSLYTAAIKGFFTWATDPRRPRLTENSATWLPRVPKPVRGARPLPAEDLQQILLRAAQPYLTWFTLALYAGARCIELAALQRRHITAQRLLLQGKGDVERYVATHPAIWRLVRDLPDGPVCVGAHGERLTRRQISRRGRDYLHAIGADASMHRFRHSFGTMINDEVGDLRVVQTLMGHRHPSTTATYVQASTARMQAAVAGLPDLA</sequence>
<reference evidence="7" key="2">
    <citation type="submission" date="2020-09" db="EMBL/GenBank/DDBJ databases">
        <authorList>
            <person name="Sun Q."/>
            <person name="Zhou Y."/>
        </authorList>
    </citation>
    <scope>NUCLEOTIDE SEQUENCE</scope>
    <source>
        <strain evidence="7">CGMCC 4.7299</strain>
    </source>
</reference>
<dbReference type="GO" id="GO:0015074">
    <property type="term" value="P:DNA integration"/>
    <property type="evidence" value="ECO:0007669"/>
    <property type="project" value="InterPro"/>
</dbReference>
<evidence type="ECO:0000313" key="7">
    <source>
        <dbReference type="EMBL" id="GGL10645.1"/>
    </source>
</evidence>
<dbReference type="PANTHER" id="PTHR30349:SF41">
    <property type="entry name" value="INTEGRASE_RECOMBINASE PROTEIN MJ0367-RELATED"/>
    <property type="match status" value="1"/>
</dbReference>
<dbReference type="PROSITE" id="PS51898">
    <property type="entry name" value="TYR_RECOMBINASE"/>
    <property type="match status" value="1"/>
</dbReference>
<keyword evidence="3" id="KW-0233">DNA recombination</keyword>
<dbReference type="InterPro" id="IPR002104">
    <property type="entry name" value="Integrase_catalytic"/>
</dbReference>
<dbReference type="Pfam" id="PF02899">
    <property type="entry name" value="Phage_int_SAM_1"/>
    <property type="match status" value="1"/>
</dbReference>
<dbReference type="AlphaFoldDB" id="A0A8J3C354"/>
<evidence type="ECO:0000256" key="4">
    <source>
        <dbReference type="PROSITE-ProRule" id="PRU01248"/>
    </source>
</evidence>
<evidence type="ECO:0000313" key="8">
    <source>
        <dbReference type="Proteomes" id="UP000656042"/>
    </source>
</evidence>
<evidence type="ECO:0000256" key="2">
    <source>
        <dbReference type="ARBA" id="ARBA00023125"/>
    </source>
</evidence>
<evidence type="ECO:0000259" key="6">
    <source>
        <dbReference type="PROSITE" id="PS51900"/>
    </source>
</evidence>
<proteinExistence type="inferred from homology"/>
<dbReference type="PROSITE" id="PS51900">
    <property type="entry name" value="CB"/>
    <property type="match status" value="1"/>
</dbReference>
<dbReference type="Gene3D" id="1.10.443.10">
    <property type="entry name" value="Intergrase catalytic core"/>
    <property type="match status" value="1"/>
</dbReference>
<dbReference type="InterPro" id="IPR050090">
    <property type="entry name" value="Tyrosine_recombinase_XerCD"/>
</dbReference>
<dbReference type="EMBL" id="BMMX01000035">
    <property type="protein sequence ID" value="GGL10645.1"/>
    <property type="molecule type" value="Genomic_DNA"/>
</dbReference>
<evidence type="ECO:0000256" key="1">
    <source>
        <dbReference type="ARBA" id="ARBA00008857"/>
    </source>
</evidence>
<dbReference type="PANTHER" id="PTHR30349">
    <property type="entry name" value="PHAGE INTEGRASE-RELATED"/>
    <property type="match status" value="1"/>
</dbReference>
<accession>A0A8J3C354</accession>
<dbReference type="GO" id="GO:0006310">
    <property type="term" value="P:DNA recombination"/>
    <property type="evidence" value="ECO:0007669"/>
    <property type="project" value="UniProtKB-KW"/>
</dbReference>
<feature type="domain" description="Core-binding (CB)" evidence="6">
    <location>
        <begin position="7"/>
        <end position="86"/>
    </location>
</feature>
<dbReference type="InterPro" id="IPR011010">
    <property type="entry name" value="DNA_brk_join_enz"/>
</dbReference>
<dbReference type="InterPro" id="IPR013762">
    <property type="entry name" value="Integrase-like_cat_sf"/>
</dbReference>
<dbReference type="InterPro" id="IPR004107">
    <property type="entry name" value="Integrase_SAM-like_N"/>
</dbReference>
<dbReference type="Proteomes" id="UP000656042">
    <property type="component" value="Unassembled WGS sequence"/>
</dbReference>
<dbReference type="InterPro" id="IPR044068">
    <property type="entry name" value="CB"/>
</dbReference>
<name>A0A8J3C354_9ACTN</name>
<dbReference type="Pfam" id="PF00589">
    <property type="entry name" value="Phage_integrase"/>
    <property type="match status" value="1"/>
</dbReference>
<gene>
    <name evidence="7" type="primary">xerC</name>
    <name evidence="7" type="ORF">GCM10012284_51760</name>
</gene>
<organism evidence="7 8">
    <name type="scientific">Mangrovihabitans endophyticus</name>
    <dbReference type="NCBI Taxonomy" id="1751298"/>
    <lineage>
        <taxon>Bacteria</taxon>
        <taxon>Bacillati</taxon>
        <taxon>Actinomycetota</taxon>
        <taxon>Actinomycetes</taxon>
        <taxon>Micromonosporales</taxon>
        <taxon>Micromonosporaceae</taxon>
        <taxon>Mangrovihabitans</taxon>
    </lineage>
</organism>
<feature type="domain" description="Tyr recombinase" evidence="5">
    <location>
        <begin position="109"/>
        <end position="270"/>
    </location>
</feature>
<evidence type="ECO:0000259" key="5">
    <source>
        <dbReference type="PROSITE" id="PS51898"/>
    </source>
</evidence>
<protein>
    <submittedName>
        <fullName evidence="7">Tyrosine recombinase XerC</fullName>
    </submittedName>
</protein>
<dbReference type="SUPFAM" id="SSF56349">
    <property type="entry name" value="DNA breaking-rejoining enzymes"/>
    <property type="match status" value="1"/>
</dbReference>
<keyword evidence="8" id="KW-1185">Reference proteome</keyword>
<comment type="similarity">
    <text evidence="1">Belongs to the 'phage' integrase family.</text>
</comment>
<keyword evidence="2 4" id="KW-0238">DNA-binding</keyword>
<comment type="caution">
    <text evidence="7">The sequence shown here is derived from an EMBL/GenBank/DDBJ whole genome shotgun (WGS) entry which is preliminary data.</text>
</comment>